<evidence type="ECO:0000256" key="2">
    <source>
        <dbReference type="SAM" id="Phobius"/>
    </source>
</evidence>
<feature type="coiled-coil region" evidence="1">
    <location>
        <begin position="60"/>
        <end position="87"/>
    </location>
</feature>
<gene>
    <name evidence="3" type="ORF">COS49_00575</name>
</gene>
<evidence type="ECO:0000313" key="3">
    <source>
        <dbReference type="EMBL" id="PIV10426.1"/>
    </source>
</evidence>
<accession>A0A2M7BV30</accession>
<sequence length="196" mass="22724">MDIKIMPEKYKRQPEITEGNKSPFIGFLSRLFSQTKFLLFLAIGFLILVILICFGLWGYQKSLIEEKTNLENQLAELNNKRNLELEADFMDLKNGIEDLKKILKNRLYSSQIFEMLEELTLPQVRFANLDADFSQAKLKLEIEAADYTTLAKQVFVFKEDKRIKEISLSGVELSETGRVNSAFDIKINLDFLRSQI</sequence>
<proteinExistence type="predicted"/>
<organism evidence="3 4">
    <name type="scientific">Candidatus Portnoybacteria bacterium CG03_land_8_20_14_0_80_41_10</name>
    <dbReference type="NCBI Taxonomy" id="1974808"/>
    <lineage>
        <taxon>Bacteria</taxon>
        <taxon>Candidatus Portnoyibacteriota</taxon>
    </lineage>
</organism>
<keyword evidence="2" id="KW-1133">Transmembrane helix</keyword>
<reference evidence="4" key="1">
    <citation type="submission" date="2017-09" db="EMBL/GenBank/DDBJ databases">
        <title>Depth-based differentiation of microbial function through sediment-hosted aquifers and enrichment of novel symbionts in the deep terrestrial subsurface.</title>
        <authorList>
            <person name="Probst A.J."/>
            <person name="Ladd B."/>
            <person name="Jarett J.K."/>
            <person name="Geller-Mcgrath D.E."/>
            <person name="Sieber C.M.K."/>
            <person name="Emerson J.B."/>
            <person name="Anantharaman K."/>
            <person name="Thomas B.C."/>
            <person name="Malmstrom R."/>
            <person name="Stieglmeier M."/>
            <person name="Klingl A."/>
            <person name="Woyke T."/>
            <person name="Ryan C.M."/>
            <person name="Banfield J.F."/>
        </authorList>
    </citation>
    <scope>NUCLEOTIDE SEQUENCE [LARGE SCALE GENOMIC DNA]</scope>
</reference>
<keyword evidence="2" id="KW-0472">Membrane</keyword>
<feature type="transmembrane region" description="Helical" evidence="2">
    <location>
        <begin position="37"/>
        <end position="59"/>
    </location>
</feature>
<dbReference type="EMBL" id="PEUX01000013">
    <property type="protein sequence ID" value="PIV10426.1"/>
    <property type="molecule type" value="Genomic_DNA"/>
</dbReference>
<dbReference type="AlphaFoldDB" id="A0A2M7BV30"/>
<name>A0A2M7BV30_9BACT</name>
<keyword evidence="1" id="KW-0175">Coiled coil</keyword>
<evidence type="ECO:0000256" key="1">
    <source>
        <dbReference type="SAM" id="Coils"/>
    </source>
</evidence>
<dbReference type="Proteomes" id="UP000229894">
    <property type="component" value="Unassembled WGS sequence"/>
</dbReference>
<evidence type="ECO:0000313" key="4">
    <source>
        <dbReference type="Proteomes" id="UP000229894"/>
    </source>
</evidence>
<protein>
    <submittedName>
        <fullName evidence="3">Uncharacterized protein</fullName>
    </submittedName>
</protein>
<keyword evidence="2" id="KW-0812">Transmembrane</keyword>
<comment type="caution">
    <text evidence="3">The sequence shown here is derived from an EMBL/GenBank/DDBJ whole genome shotgun (WGS) entry which is preliminary data.</text>
</comment>